<dbReference type="InterPro" id="IPR013022">
    <property type="entry name" value="Xyl_isomerase-like_TIM-brl"/>
</dbReference>
<proteinExistence type="predicted"/>
<dbReference type="KEGG" id="cma:Cmaq_1498"/>
<evidence type="ECO:0000313" key="3">
    <source>
        <dbReference type="Proteomes" id="UP000001137"/>
    </source>
</evidence>
<feature type="domain" description="Xylose isomerase-like TIM barrel" evidence="1">
    <location>
        <begin position="63"/>
        <end position="274"/>
    </location>
</feature>
<dbReference type="Pfam" id="PF01261">
    <property type="entry name" value="AP_endonuc_2"/>
    <property type="match status" value="1"/>
</dbReference>
<keyword evidence="3" id="KW-1185">Reference proteome</keyword>
<dbReference type="PANTHER" id="PTHR12110:SF41">
    <property type="entry name" value="INOSOSE DEHYDRATASE"/>
    <property type="match status" value="1"/>
</dbReference>
<gene>
    <name evidence="2" type="ordered locus">Cmaq_1498</name>
</gene>
<sequence>MFVCCGNVLKLGCCALGVRLGIQVGASLVRGGLMSLGEAIAVLYLSPFRGIEVNQAYLTAFGGVEEFGRRLSRFDIELAGVYWSAKFHLREEHDFIIREFRVIKDRLSKLNSRNIIIGPPSRFRLFEGNRERYVEAMAEVLNRIIEEAGDVRLGVHNHWGTIIQNEDEINLLMKLTDPRLQLYPDIGHLSVTGIDVYGFLGKWSGRIGYIHLKDDSEPLKPAGDWGEVAGRFKVPGKGRLDIARILNILKSNGFNGWVTVEYEDPGSDPLSDLRFFIKYYNENLRGFFED</sequence>
<name>A8M9A3_CALMQ</name>
<accession>A8M9A3</accession>
<protein>
    <submittedName>
        <fullName evidence="2">Xylose isomerase domain protein TIM barrel</fullName>
    </submittedName>
</protein>
<dbReference type="eggNOG" id="arCOG01895">
    <property type="taxonomic scope" value="Archaea"/>
</dbReference>
<evidence type="ECO:0000313" key="2">
    <source>
        <dbReference type="EMBL" id="ABW02322.1"/>
    </source>
</evidence>
<dbReference type="HOGENOM" id="CLU_059523_0_0_2"/>
<reference evidence="2 3" key="1">
    <citation type="submission" date="2007-10" db="EMBL/GenBank/DDBJ databases">
        <title>Complete sequence of Caldivirga maquilingensis IC-167.</title>
        <authorList>
            <consortium name="US DOE Joint Genome Institute"/>
            <person name="Copeland A."/>
            <person name="Lucas S."/>
            <person name="Lapidus A."/>
            <person name="Barry K."/>
            <person name="Glavina del Rio T."/>
            <person name="Dalin E."/>
            <person name="Tice H."/>
            <person name="Pitluck S."/>
            <person name="Saunders E."/>
            <person name="Brettin T."/>
            <person name="Bruce D."/>
            <person name="Detter J.C."/>
            <person name="Han C."/>
            <person name="Schmutz J."/>
            <person name="Larimer F."/>
            <person name="Land M."/>
            <person name="Hauser L."/>
            <person name="Kyrpides N."/>
            <person name="Ivanova N."/>
            <person name="Biddle J.F."/>
            <person name="Zhang Z."/>
            <person name="Fitz-Gibbon S.T."/>
            <person name="Lowe T.M."/>
            <person name="Saltikov C."/>
            <person name="House C.H."/>
            <person name="Richardson P."/>
        </authorList>
    </citation>
    <scope>NUCLEOTIDE SEQUENCE [LARGE SCALE GENOMIC DNA]</scope>
    <source>
        <strain evidence="3">ATCC 700844 / DSM 13496 / JCM 10307 / IC-167</strain>
    </source>
</reference>
<dbReference type="STRING" id="397948.Cmaq_1498"/>
<dbReference type="Proteomes" id="UP000001137">
    <property type="component" value="Chromosome"/>
</dbReference>
<dbReference type="InterPro" id="IPR050312">
    <property type="entry name" value="IolE/XylAMocC-like"/>
</dbReference>
<evidence type="ECO:0000259" key="1">
    <source>
        <dbReference type="Pfam" id="PF01261"/>
    </source>
</evidence>
<dbReference type="SUPFAM" id="SSF51658">
    <property type="entry name" value="Xylose isomerase-like"/>
    <property type="match status" value="1"/>
</dbReference>
<dbReference type="InterPro" id="IPR036237">
    <property type="entry name" value="Xyl_isomerase-like_sf"/>
</dbReference>
<keyword evidence="2" id="KW-0413">Isomerase</keyword>
<dbReference type="EMBL" id="CP000852">
    <property type="protein sequence ID" value="ABW02322.1"/>
    <property type="molecule type" value="Genomic_DNA"/>
</dbReference>
<organism evidence="2 3">
    <name type="scientific">Caldivirga maquilingensis (strain ATCC 700844 / DSM 13496 / JCM 10307 / IC-167)</name>
    <dbReference type="NCBI Taxonomy" id="397948"/>
    <lineage>
        <taxon>Archaea</taxon>
        <taxon>Thermoproteota</taxon>
        <taxon>Thermoprotei</taxon>
        <taxon>Thermoproteales</taxon>
        <taxon>Thermoproteaceae</taxon>
        <taxon>Caldivirga</taxon>
    </lineage>
</organism>
<dbReference type="GO" id="GO:0016853">
    <property type="term" value="F:isomerase activity"/>
    <property type="evidence" value="ECO:0007669"/>
    <property type="project" value="UniProtKB-KW"/>
</dbReference>
<dbReference type="PANTHER" id="PTHR12110">
    <property type="entry name" value="HYDROXYPYRUVATE ISOMERASE"/>
    <property type="match status" value="1"/>
</dbReference>
<dbReference type="Gene3D" id="3.20.20.150">
    <property type="entry name" value="Divalent-metal-dependent TIM barrel enzymes"/>
    <property type="match status" value="1"/>
</dbReference>
<dbReference type="AlphaFoldDB" id="A8M9A3"/>